<comment type="similarity">
    <text evidence="1">Belongs to the short-chain dehydrogenases/reductases (SDR) family.</text>
</comment>
<dbReference type="EMBL" id="CP010802">
    <property type="protein sequence ID" value="ALC15995.1"/>
    <property type="molecule type" value="Genomic_DNA"/>
</dbReference>
<protein>
    <submittedName>
        <fullName evidence="3">NAD(P)-dependent dehydrogenase, short-chain alcohol dehydrogenase family</fullName>
    </submittedName>
</protein>
<dbReference type="AlphaFoldDB" id="A0A0M4DGZ3"/>
<dbReference type="KEGG" id="des:DSOUD_1214"/>
<dbReference type="OrthoDB" id="5363038at2"/>
<dbReference type="STRING" id="1603606.DSOUD_1214"/>
<accession>A0A0M4DGZ3</accession>
<dbReference type="GO" id="GO:0016491">
    <property type="term" value="F:oxidoreductase activity"/>
    <property type="evidence" value="ECO:0007669"/>
    <property type="project" value="UniProtKB-KW"/>
</dbReference>
<evidence type="ECO:0000256" key="2">
    <source>
        <dbReference type="ARBA" id="ARBA00023002"/>
    </source>
</evidence>
<dbReference type="InterPro" id="IPR036291">
    <property type="entry name" value="NAD(P)-bd_dom_sf"/>
</dbReference>
<dbReference type="InterPro" id="IPR050259">
    <property type="entry name" value="SDR"/>
</dbReference>
<organism evidence="3 4">
    <name type="scientific">Desulfuromonas soudanensis</name>
    <dbReference type="NCBI Taxonomy" id="1603606"/>
    <lineage>
        <taxon>Bacteria</taxon>
        <taxon>Pseudomonadati</taxon>
        <taxon>Thermodesulfobacteriota</taxon>
        <taxon>Desulfuromonadia</taxon>
        <taxon>Desulfuromonadales</taxon>
        <taxon>Desulfuromonadaceae</taxon>
        <taxon>Desulfuromonas</taxon>
    </lineage>
</organism>
<dbReference type="RefSeq" id="WP_053550149.1">
    <property type="nucleotide sequence ID" value="NZ_CP010802.1"/>
</dbReference>
<dbReference type="InterPro" id="IPR002347">
    <property type="entry name" value="SDR_fam"/>
</dbReference>
<evidence type="ECO:0000256" key="1">
    <source>
        <dbReference type="ARBA" id="ARBA00006484"/>
    </source>
</evidence>
<dbReference type="SUPFAM" id="SSF51735">
    <property type="entry name" value="NAD(P)-binding Rossmann-fold domains"/>
    <property type="match status" value="1"/>
</dbReference>
<dbReference type="Gene3D" id="3.40.50.720">
    <property type="entry name" value="NAD(P)-binding Rossmann-like Domain"/>
    <property type="match status" value="1"/>
</dbReference>
<dbReference type="PATRIC" id="fig|1603606.3.peg.1329"/>
<dbReference type="Pfam" id="PF13561">
    <property type="entry name" value="adh_short_C2"/>
    <property type="match status" value="1"/>
</dbReference>
<keyword evidence="4" id="KW-1185">Reference proteome</keyword>
<keyword evidence="2" id="KW-0560">Oxidoreductase</keyword>
<evidence type="ECO:0000313" key="4">
    <source>
        <dbReference type="Proteomes" id="UP000057158"/>
    </source>
</evidence>
<dbReference type="PRINTS" id="PR00080">
    <property type="entry name" value="SDRFAMILY"/>
</dbReference>
<reference evidence="3 4" key="1">
    <citation type="submission" date="2015-07" db="EMBL/GenBank/DDBJ databases">
        <title>Isolation and Genomic Characterization of a Novel Halophilic Metal-Reducing Deltaproteobacterium from the Deep Subsurface.</title>
        <authorList>
            <person name="Badalamenti J.P."/>
            <person name="Summers Z.M."/>
            <person name="Gralnick J.A."/>
            <person name="Bond D.R."/>
        </authorList>
    </citation>
    <scope>NUCLEOTIDE SEQUENCE [LARGE SCALE GENOMIC DNA]</scope>
    <source>
        <strain evidence="3 4">WTL</strain>
    </source>
</reference>
<sequence>MEKRRIALVTGGSKGIGAAIAVDLARNGFDIWLNFRSDTEGARRVAAEIEGVGGQCLLLPFDVADEGATCQALEPLLEKDVPFALVNNAGFARDGLLVWMKENEWKDVLSVHLDGFFHVSKLVVGKMLQKRAGRVVNIVSTSGESGVPGQVNYSAAKAGLIGATRSLAAEVARRNILVNAVSPGFIETEMIRDLPLDKILPMIPLRRVGKPQEVADMVSFLCSEKSTYITGQVFSVNGGAYM</sequence>
<dbReference type="PANTHER" id="PTHR42879">
    <property type="entry name" value="3-OXOACYL-(ACYL-CARRIER-PROTEIN) REDUCTASE"/>
    <property type="match status" value="1"/>
</dbReference>
<dbReference type="PANTHER" id="PTHR42879:SF2">
    <property type="entry name" value="3-OXOACYL-[ACYL-CARRIER-PROTEIN] REDUCTASE FABG"/>
    <property type="match status" value="1"/>
</dbReference>
<dbReference type="Proteomes" id="UP000057158">
    <property type="component" value="Chromosome"/>
</dbReference>
<dbReference type="PRINTS" id="PR00081">
    <property type="entry name" value="GDHRDH"/>
</dbReference>
<gene>
    <name evidence="3" type="ORF">DSOUD_1214</name>
</gene>
<dbReference type="NCBIfam" id="NF004200">
    <property type="entry name" value="PRK05653.1-5"/>
    <property type="match status" value="1"/>
</dbReference>
<name>A0A0M4DGZ3_9BACT</name>
<proteinExistence type="inferred from homology"/>
<dbReference type="NCBIfam" id="NF009466">
    <property type="entry name" value="PRK12826.1-2"/>
    <property type="match status" value="1"/>
</dbReference>
<evidence type="ECO:0000313" key="3">
    <source>
        <dbReference type="EMBL" id="ALC15995.1"/>
    </source>
</evidence>
<dbReference type="FunFam" id="3.40.50.720:FF:000173">
    <property type="entry name" value="3-oxoacyl-[acyl-carrier protein] reductase"/>
    <property type="match status" value="1"/>
</dbReference>